<reference evidence="1 2" key="1">
    <citation type="journal article" date="2017" name="Nat. Commun.">
        <title>Genome assembly with in vitro proximity ligation data and whole-genome triplication in lettuce.</title>
        <authorList>
            <person name="Reyes-Chin-Wo S."/>
            <person name="Wang Z."/>
            <person name="Yang X."/>
            <person name="Kozik A."/>
            <person name="Arikit S."/>
            <person name="Song C."/>
            <person name="Xia L."/>
            <person name="Froenicke L."/>
            <person name="Lavelle D.O."/>
            <person name="Truco M.J."/>
            <person name="Xia R."/>
            <person name="Zhu S."/>
            <person name="Xu C."/>
            <person name="Xu H."/>
            <person name="Xu X."/>
            <person name="Cox K."/>
            <person name="Korf I."/>
            <person name="Meyers B.C."/>
            <person name="Michelmore R.W."/>
        </authorList>
    </citation>
    <scope>NUCLEOTIDE SEQUENCE [LARGE SCALE GENOMIC DNA]</scope>
    <source>
        <strain evidence="2">cv. Salinas</strain>
        <tissue evidence="1">Seedlings</tissue>
    </source>
</reference>
<organism evidence="1 2">
    <name type="scientific">Lactuca sativa</name>
    <name type="common">Garden lettuce</name>
    <dbReference type="NCBI Taxonomy" id="4236"/>
    <lineage>
        <taxon>Eukaryota</taxon>
        <taxon>Viridiplantae</taxon>
        <taxon>Streptophyta</taxon>
        <taxon>Embryophyta</taxon>
        <taxon>Tracheophyta</taxon>
        <taxon>Spermatophyta</taxon>
        <taxon>Magnoliopsida</taxon>
        <taxon>eudicotyledons</taxon>
        <taxon>Gunneridae</taxon>
        <taxon>Pentapetalae</taxon>
        <taxon>asterids</taxon>
        <taxon>campanulids</taxon>
        <taxon>Asterales</taxon>
        <taxon>Asteraceae</taxon>
        <taxon>Cichorioideae</taxon>
        <taxon>Cichorieae</taxon>
        <taxon>Lactucinae</taxon>
        <taxon>Lactuca</taxon>
    </lineage>
</organism>
<comment type="caution">
    <text evidence="1">The sequence shown here is derived from an EMBL/GenBank/DDBJ whole genome shotgun (WGS) entry which is preliminary data.</text>
</comment>
<proteinExistence type="predicted"/>
<evidence type="ECO:0000313" key="1">
    <source>
        <dbReference type="EMBL" id="KAJ0222974.1"/>
    </source>
</evidence>
<name>A0A9R1WFR1_LACSA</name>
<gene>
    <name evidence="1" type="ORF">LSAT_V11C200061210</name>
</gene>
<keyword evidence="2" id="KW-1185">Reference proteome</keyword>
<dbReference type="AlphaFoldDB" id="A0A9R1WFR1"/>
<protein>
    <submittedName>
        <fullName evidence="1">Uncharacterized protein</fullName>
    </submittedName>
</protein>
<evidence type="ECO:0000313" key="2">
    <source>
        <dbReference type="Proteomes" id="UP000235145"/>
    </source>
</evidence>
<dbReference type="Proteomes" id="UP000235145">
    <property type="component" value="Unassembled WGS sequence"/>
</dbReference>
<sequence>MPDKNFRVTDNVVHQQLLHELEHTICSSVPSKSLAAFDLPMPSFSILYILQNRLLLKEMSYNKKILSDQHDQLLPKLKSQQM</sequence>
<accession>A0A9R1WFR1</accession>
<dbReference type="EMBL" id="NBSK02000002">
    <property type="protein sequence ID" value="KAJ0222974.1"/>
    <property type="molecule type" value="Genomic_DNA"/>
</dbReference>